<name>A0AB34CSZ6_9GAMM</name>
<accession>A0AB34CSZ6</accession>
<evidence type="ECO:0000313" key="2">
    <source>
        <dbReference type="Proteomes" id="UP000324255"/>
    </source>
</evidence>
<evidence type="ECO:0000313" key="1">
    <source>
        <dbReference type="EMBL" id="KAA6128339.1"/>
    </source>
</evidence>
<gene>
    <name evidence="1" type="ORF">F3I20_03575</name>
</gene>
<dbReference type="Proteomes" id="UP000324255">
    <property type="component" value="Unassembled WGS sequence"/>
</dbReference>
<dbReference type="EMBL" id="VWVM01000002">
    <property type="protein sequence ID" value="KAA6128339.1"/>
    <property type="molecule type" value="Genomic_DNA"/>
</dbReference>
<proteinExistence type="predicted"/>
<dbReference type="AlphaFoldDB" id="A0AB34CSZ6"/>
<sequence length="230" mass="25336">MQYSNQVIGFLQGNDILAKNLDNALLGVKEAVSNQIDTIGAGAQRALYYLSCFTDEYQDVCQQQKTEDLRFIKAVNKLITSRNIVNDMLKIYFDEIFKYKTNAQLERIKMSLMAVNIHIAASHLTQQGFTLAVTAAVAVGMKASLNISALVGRSAGVVVAAAGVYGVVQKAADSANRLRQTLPAYYTVLYANELEMMYFLIDSLFDNSGALRNATPSVDEITKIITNMIR</sequence>
<reference evidence="1 2" key="1">
    <citation type="submission" date="2019-09" db="EMBL/GenBank/DDBJ databases">
        <title>Genomic diversity of phyloplane-associated Pantoea species in Pakistan cotton crop.</title>
        <authorList>
            <person name="Tufail M.R."/>
            <person name="Cook D.R."/>
        </authorList>
    </citation>
    <scope>NUCLEOTIDE SEQUENCE [LARGE SCALE GENOMIC DNA]</scope>
    <source>
        <strain evidence="1 2">B_8</strain>
    </source>
</reference>
<organism evidence="1 2">
    <name type="scientific">Candidatus Pantoea gossypiicola</name>
    <dbReference type="NCBI Taxonomy" id="2608008"/>
    <lineage>
        <taxon>Bacteria</taxon>
        <taxon>Pseudomonadati</taxon>
        <taxon>Pseudomonadota</taxon>
        <taxon>Gammaproteobacteria</taxon>
        <taxon>Enterobacterales</taxon>
        <taxon>Erwiniaceae</taxon>
        <taxon>Pantoea</taxon>
    </lineage>
</organism>
<dbReference type="RefSeq" id="WP_150038176.1">
    <property type="nucleotide sequence ID" value="NZ_VWVM01000002.1"/>
</dbReference>
<comment type="caution">
    <text evidence="1">The sequence shown here is derived from an EMBL/GenBank/DDBJ whole genome shotgun (WGS) entry which is preliminary data.</text>
</comment>
<protein>
    <submittedName>
        <fullName evidence="1">Uncharacterized protein</fullName>
    </submittedName>
</protein>
<keyword evidence="2" id="KW-1185">Reference proteome</keyword>